<reference evidence="5" key="1">
    <citation type="submission" date="2021-01" db="EMBL/GenBank/DDBJ databases">
        <authorList>
            <person name="Corre E."/>
            <person name="Pelletier E."/>
            <person name="Niang G."/>
            <person name="Scheremetjew M."/>
            <person name="Finn R."/>
            <person name="Kale V."/>
            <person name="Holt S."/>
            <person name="Cochrane G."/>
            <person name="Meng A."/>
            <person name="Brown T."/>
            <person name="Cohen L."/>
        </authorList>
    </citation>
    <scope>NUCLEOTIDE SEQUENCE</scope>
    <source>
        <strain evidence="5">ATCC 50979</strain>
    </source>
</reference>
<dbReference type="GO" id="GO:0036297">
    <property type="term" value="P:interstrand cross-link repair"/>
    <property type="evidence" value="ECO:0007669"/>
    <property type="project" value="TreeGrafter"/>
</dbReference>
<dbReference type="AlphaFoldDB" id="A0A7S1VSI7"/>
<name>A0A7S1VSI7_9EUKA</name>
<dbReference type="EMBL" id="HBGL01016013">
    <property type="protein sequence ID" value="CAD9309702.1"/>
    <property type="molecule type" value="Transcribed_RNA"/>
</dbReference>
<dbReference type="GO" id="GO:0006303">
    <property type="term" value="P:double-strand break repair via nonhomologous end joining"/>
    <property type="evidence" value="ECO:0007669"/>
    <property type="project" value="TreeGrafter"/>
</dbReference>
<dbReference type="GO" id="GO:0003684">
    <property type="term" value="F:damaged DNA binding"/>
    <property type="evidence" value="ECO:0007669"/>
    <property type="project" value="TreeGrafter"/>
</dbReference>
<evidence type="ECO:0000256" key="4">
    <source>
        <dbReference type="SAM" id="MobiDB-lite"/>
    </source>
</evidence>
<feature type="compositionally biased region" description="Low complexity" evidence="4">
    <location>
        <begin position="487"/>
        <end position="499"/>
    </location>
</feature>
<feature type="compositionally biased region" description="Polar residues" evidence="4">
    <location>
        <begin position="503"/>
        <end position="512"/>
    </location>
</feature>
<evidence type="ECO:0000256" key="1">
    <source>
        <dbReference type="ARBA" id="ARBA00022722"/>
    </source>
</evidence>
<proteinExistence type="predicted"/>
<gene>
    <name evidence="5" type="ORF">SSP0437_LOCUS12549</name>
</gene>
<keyword evidence="3" id="KW-0269">Exonuclease</keyword>
<dbReference type="InterPro" id="IPR036866">
    <property type="entry name" value="RibonucZ/Hydroxyglut_hydro"/>
</dbReference>
<keyword evidence="2" id="KW-0378">Hydrolase</keyword>
<accession>A0A7S1VSI7</accession>
<dbReference type="PANTHER" id="PTHR23240">
    <property type="entry name" value="DNA CROSS-LINK REPAIR PROTEIN PSO2/SNM1-RELATED"/>
    <property type="match status" value="1"/>
</dbReference>
<dbReference type="GO" id="GO:0035312">
    <property type="term" value="F:5'-3' DNA exonuclease activity"/>
    <property type="evidence" value="ECO:0007669"/>
    <property type="project" value="TreeGrafter"/>
</dbReference>
<organism evidence="5">
    <name type="scientific">Sexangularia sp. CB-2014</name>
    <dbReference type="NCBI Taxonomy" id="1486929"/>
    <lineage>
        <taxon>Eukaryota</taxon>
        <taxon>Amoebozoa</taxon>
        <taxon>Tubulinea</taxon>
        <taxon>Elardia</taxon>
        <taxon>Arcellinida</taxon>
        <taxon>Arcellinida incertae sedis</taxon>
        <taxon>Sexangularia</taxon>
    </lineage>
</organism>
<evidence type="ECO:0000313" key="5">
    <source>
        <dbReference type="EMBL" id="CAD9309702.1"/>
    </source>
</evidence>
<sequence>MAICVVTKQDSPMVEIPQWSVTVDGERDGDTAAGGGGAPNGLQPLVWSSSPAVSLITHGHTDHLRGILGNQTQALTQRCASPSTVHDERCAAAALVSEAGTPRRPGVTILHSTTLLHLHCYSRPVSLRHCVITVQAGAQVHVRLGVRERRSHAGGRWFPLFTTFVGCEGAACAVHKVDDPVCHVTGGTAIPSTSEQAGPRAADDNAAVARERTRSVSLIIDAVDAQHCAGSLSYLIEGPAATDGHGRRYLVLASGDMLANDKLTAALTAALAGRQLDEAVVDNTFASAALSASLRRRRRSRATRPSSLTTPSSPRRDTAPSVPSMFPARASVLREVASMVRRLAAEHASDAGSVATAPLLVVEAPTAGQEPVLATIVEALPTHLPPGRRAVAFPPSMSVLLSLCRSLWHTGQLAPSLKHCPFVDEPATGHACPAIVMVPHGYVARVTDPTRAGHAAEREVERKRGWTGVRRVKVSAQLTVLHDTLAAPAPSASSESTGGSLVGQRQPSGLSLSMSQNTVHVPFSSHSSLSQLTQLLRALRPAVTVGLHGPMASEAVHVDAAEEDGRTRGRQPVSVPVPVPQPRRGAEVGWVFESPARGGTVGGKRDRSPDTLRAIRALFGEH</sequence>
<evidence type="ECO:0000256" key="2">
    <source>
        <dbReference type="ARBA" id="ARBA00022801"/>
    </source>
</evidence>
<dbReference type="SUPFAM" id="SSF56281">
    <property type="entry name" value="Metallo-hydrolase/oxidoreductase"/>
    <property type="match status" value="1"/>
</dbReference>
<feature type="region of interest" description="Disordered" evidence="4">
    <location>
        <begin position="487"/>
        <end position="512"/>
    </location>
</feature>
<protein>
    <submittedName>
        <fullName evidence="5">Uncharacterized protein</fullName>
    </submittedName>
</protein>
<evidence type="ECO:0000256" key="3">
    <source>
        <dbReference type="ARBA" id="ARBA00022839"/>
    </source>
</evidence>
<feature type="compositionally biased region" description="Low complexity" evidence="4">
    <location>
        <begin position="303"/>
        <end position="313"/>
    </location>
</feature>
<feature type="region of interest" description="Disordered" evidence="4">
    <location>
        <begin position="560"/>
        <end position="581"/>
    </location>
</feature>
<dbReference type="PANTHER" id="PTHR23240:SF8">
    <property type="entry name" value="PROTEIN ARTEMIS"/>
    <property type="match status" value="1"/>
</dbReference>
<keyword evidence="1" id="KW-0540">Nuclease</keyword>
<feature type="region of interest" description="Disordered" evidence="4">
    <location>
        <begin position="294"/>
        <end position="324"/>
    </location>
</feature>
<dbReference type="Gene3D" id="3.60.15.10">
    <property type="entry name" value="Ribonuclease Z/Hydroxyacylglutathione hydrolase-like"/>
    <property type="match status" value="1"/>
</dbReference>